<keyword evidence="6" id="KW-1185">Reference proteome</keyword>
<evidence type="ECO:0000256" key="1">
    <source>
        <dbReference type="ARBA" id="ARBA00004613"/>
    </source>
</evidence>
<comment type="subcellular location">
    <subcellularLocation>
        <location evidence="1">Secreted</location>
    </subcellularLocation>
</comment>
<keyword evidence="3" id="KW-0732">Signal</keyword>
<dbReference type="InterPro" id="IPR052969">
    <property type="entry name" value="Thr-specific_kinase-like"/>
</dbReference>
<evidence type="ECO:0000313" key="6">
    <source>
        <dbReference type="Proteomes" id="UP001144280"/>
    </source>
</evidence>
<sequence>MSESESAYAVDIVLCIDVTGSMSPVIDTVKKGALSFHKRLVDAMAAREKAVGQLRIRVVAYRDFEADPGNPVELSKFWRIPQEAKQFERFVKGLRADGGGDLPESGLEALALAIKSPWEREYERRRHVIVLFTDASAHELGVGSTRMRYPRGMPKDMDELAAMWGRGRGNSAVMDSGAKRLLIFAPDLQPWTAIADSWSNTLHSASNAGTGLRDVDLDEVIGTIAGSV</sequence>
<keyword evidence="2" id="KW-0964">Secreted</keyword>
<evidence type="ECO:0000256" key="2">
    <source>
        <dbReference type="ARBA" id="ARBA00022525"/>
    </source>
</evidence>
<dbReference type="InterPro" id="IPR002035">
    <property type="entry name" value="VWF_A"/>
</dbReference>
<evidence type="ECO:0000313" key="5">
    <source>
        <dbReference type="EMBL" id="GLH95842.1"/>
    </source>
</evidence>
<dbReference type="RefSeq" id="WP_281892911.1">
    <property type="nucleotide sequence ID" value="NZ_BSDI01000004.1"/>
</dbReference>
<dbReference type="SUPFAM" id="SSF53300">
    <property type="entry name" value="vWA-like"/>
    <property type="match status" value="1"/>
</dbReference>
<organism evidence="5 6">
    <name type="scientific">Phytohabitans aurantiacus</name>
    <dbReference type="NCBI Taxonomy" id="3016789"/>
    <lineage>
        <taxon>Bacteria</taxon>
        <taxon>Bacillati</taxon>
        <taxon>Actinomycetota</taxon>
        <taxon>Actinomycetes</taxon>
        <taxon>Micromonosporales</taxon>
        <taxon>Micromonosporaceae</taxon>
    </lineage>
</organism>
<dbReference type="InterPro" id="IPR036465">
    <property type="entry name" value="vWFA_dom_sf"/>
</dbReference>
<dbReference type="PROSITE" id="PS50234">
    <property type="entry name" value="VWFA"/>
    <property type="match status" value="1"/>
</dbReference>
<dbReference type="SMART" id="SM00327">
    <property type="entry name" value="VWA"/>
    <property type="match status" value="1"/>
</dbReference>
<comment type="caution">
    <text evidence="5">The sequence shown here is derived from an EMBL/GenBank/DDBJ whole genome shotgun (WGS) entry which is preliminary data.</text>
</comment>
<dbReference type="CDD" id="cd00198">
    <property type="entry name" value="vWFA"/>
    <property type="match status" value="1"/>
</dbReference>
<dbReference type="Pfam" id="PF25106">
    <property type="entry name" value="VWA_4"/>
    <property type="match status" value="1"/>
</dbReference>
<protein>
    <recommendedName>
        <fullName evidence="4">VWFA domain-containing protein</fullName>
    </recommendedName>
</protein>
<proteinExistence type="predicted"/>
<dbReference type="Proteomes" id="UP001144280">
    <property type="component" value="Unassembled WGS sequence"/>
</dbReference>
<feature type="domain" description="VWFA" evidence="4">
    <location>
        <begin position="11"/>
        <end position="139"/>
    </location>
</feature>
<evidence type="ECO:0000256" key="3">
    <source>
        <dbReference type="ARBA" id="ARBA00022729"/>
    </source>
</evidence>
<dbReference type="Gene3D" id="3.40.50.410">
    <property type="entry name" value="von Willebrand factor, type A domain"/>
    <property type="match status" value="1"/>
</dbReference>
<evidence type="ECO:0000259" key="4">
    <source>
        <dbReference type="PROSITE" id="PS50234"/>
    </source>
</evidence>
<name>A0ABQ5QPF8_9ACTN</name>
<accession>A0ABQ5QPF8</accession>
<gene>
    <name evidence="5" type="ORF">Pa4123_11140</name>
</gene>
<dbReference type="PANTHER" id="PTHR47763">
    <property type="entry name" value="ALPHA-PROTEIN KINASE VWKA"/>
    <property type="match status" value="1"/>
</dbReference>
<reference evidence="5" key="1">
    <citation type="submission" date="2022-12" db="EMBL/GenBank/DDBJ databases">
        <title>New Phytohabitans aurantiacus sp. RD004123 nov., an actinomycete isolated from soil.</title>
        <authorList>
            <person name="Triningsih D.W."/>
            <person name="Harunari E."/>
            <person name="Igarashi Y."/>
        </authorList>
    </citation>
    <scope>NUCLEOTIDE SEQUENCE</scope>
    <source>
        <strain evidence="5">RD004123</strain>
    </source>
</reference>
<dbReference type="InterPro" id="IPR056861">
    <property type="entry name" value="HMCN1-like_VWA"/>
</dbReference>
<dbReference type="EMBL" id="BSDI01000004">
    <property type="protein sequence ID" value="GLH95842.1"/>
    <property type="molecule type" value="Genomic_DNA"/>
</dbReference>